<dbReference type="Gene3D" id="2.60.120.280">
    <property type="entry name" value="Regulatory protein AraC"/>
    <property type="match status" value="1"/>
</dbReference>
<dbReference type="Proteomes" id="UP001153387">
    <property type="component" value="Unassembled WGS sequence"/>
</dbReference>
<comment type="caution">
    <text evidence="6">The sequence shown here is derived from an EMBL/GenBank/DDBJ whole genome shotgun (WGS) entry which is preliminary data.</text>
</comment>
<evidence type="ECO:0000256" key="2">
    <source>
        <dbReference type="ARBA" id="ARBA00023015"/>
    </source>
</evidence>
<proteinExistence type="predicted"/>
<keyword evidence="2" id="KW-0805">Transcription regulation</keyword>
<keyword evidence="4" id="KW-0804">Transcription</keyword>
<name>A0A9X4KGJ0_9BACL</name>
<reference evidence="6 7" key="1">
    <citation type="submission" date="2022-10" db="EMBL/GenBank/DDBJ databases">
        <title>Comparative genomic analysis of Cohnella hashimotonis sp. nov., isolated from the International Space Station.</title>
        <authorList>
            <person name="Simpson A."/>
            <person name="Venkateswaran K."/>
        </authorList>
    </citation>
    <scope>NUCLEOTIDE SEQUENCE [LARGE SCALE GENOMIC DNA]</scope>
    <source>
        <strain evidence="6 7">DSM 18997</strain>
    </source>
</reference>
<evidence type="ECO:0000256" key="3">
    <source>
        <dbReference type="ARBA" id="ARBA00023125"/>
    </source>
</evidence>
<dbReference type="PROSITE" id="PS01124">
    <property type="entry name" value="HTH_ARAC_FAMILY_2"/>
    <property type="match status" value="1"/>
</dbReference>
<dbReference type="InterPro" id="IPR050204">
    <property type="entry name" value="AraC_XylS_family_regulators"/>
</dbReference>
<dbReference type="SUPFAM" id="SSF51215">
    <property type="entry name" value="Regulatory protein AraC"/>
    <property type="match status" value="1"/>
</dbReference>
<evidence type="ECO:0000256" key="1">
    <source>
        <dbReference type="ARBA" id="ARBA00022490"/>
    </source>
</evidence>
<keyword evidence="3" id="KW-0238">DNA-binding</keyword>
<evidence type="ECO:0000313" key="6">
    <source>
        <dbReference type="EMBL" id="MDG0791563.1"/>
    </source>
</evidence>
<keyword evidence="1" id="KW-0963">Cytoplasm</keyword>
<evidence type="ECO:0000259" key="5">
    <source>
        <dbReference type="PROSITE" id="PS01124"/>
    </source>
</evidence>
<sequence>MNSADLKRHLADLRLSVTLAGHVRVPLDWRHRQHVTVNNCVYLFLEGEGTLEIGDHAYRPQPGEAYILPAGARISYSTSPLRPFRQMYCHFHAHVGQLPLFRLVDTPLRIRLDAPGQAEALFARLIEAFNSSDEWAPLTVKASMYELLRLLWDAPGIKPRLAQPHTQQRLNDIANYMEAHASGPVTVEEIASAFGYSPKYFFRYFKSAFGTTPHQYLIRLRMDRAKQLLLATDWTIGRIAGGAGDGTRALHPHVPAIFGDDTAQIQNLGARGGVKSVDFVPDSSPIA</sequence>
<dbReference type="InterPro" id="IPR037923">
    <property type="entry name" value="HTH-like"/>
</dbReference>
<dbReference type="GO" id="GO:0003700">
    <property type="term" value="F:DNA-binding transcription factor activity"/>
    <property type="evidence" value="ECO:0007669"/>
    <property type="project" value="InterPro"/>
</dbReference>
<dbReference type="InterPro" id="IPR009057">
    <property type="entry name" value="Homeodomain-like_sf"/>
</dbReference>
<dbReference type="GO" id="GO:0043565">
    <property type="term" value="F:sequence-specific DNA binding"/>
    <property type="evidence" value="ECO:0007669"/>
    <property type="project" value="InterPro"/>
</dbReference>
<dbReference type="Gene3D" id="1.10.10.60">
    <property type="entry name" value="Homeodomain-like"/>
    <property type="match status" value="1"/>
</dbReference>
<dbReference type="Pfam" id="PF12833">
    <property type="entry name" value="HTH_18"/>
    <property type="match status" value="1"/>
</dbReference>
<dbReference type="InterPro" id="IPR018060">
    <property type="entry name" value="HTH_AraC"/>
</dbReference>
<dbReference type="SMART" id="SM00342">
    <property type="entry name" value="HTH_ARAC"/>
    <property type="match status" value="1"/>
</dbReference>
<dbReference type="PANTHER" id="PTHR46796">
    <property type="entry name" value="HTH-TYPE TRANSCRIPTIONAL ACTIVATOR RHAS-RELATED"/>
    <property type="match status" value="1"/>
</dbReference>
<gene>
    <name evidence="6" type="ORF">OMP38_12275</name>
</gene>
<dbReference type="Pfam" id="PF02311">
    <property type="entry name" value="AraC_binding"/>
    <property type="match status" value="1"/>
</dbReference>
<keyword evidence="7" id="KW-1185">Reference proteome</keyword>
<organism evidence="6 7">
    <name type="scientific">Cohnella ginsengisoli</name>
    <dbReference type="NCBI Taxonomy" id="425004"/>
    <lineage>
        <taxon>Bacteria</taxon>
        <taxon>Bacillati</taxon>
        <taxon>Bacillota</taxon>
        <taxon>Bacilli</taxon>
        <taxon>Bacillales</taxon>
        <taxon>Paenibacillaceae</taxon>
        <taxon>Cohnella</taxon>
    </lineage>
</organism>
<dbReference type="AlphaFoldDB" id="A0A9X4KGJ0"/>
<evidence type="ECO:0000256" key="4">
    <source>
        <dbReference type="ARBA" id="ARBA00023163"/>
    </source>
</evidence>
<protein>
    <submittedName>
        <fullName evidence="6">AraC family transcriptional regulator</fullName>
    </submittedName>
</protein>
<dbReference type="PANTHER" id="PTHR46796:SF13">
    <property type="entry name" value="HTH-TYPE TRANSCRIPTIONAL ACTIVATOR RHAS"/>
    <property type="match status" value="1"/>
</dbReference>
<accession>A0A9X4KGJ0</accession>
<dbReference type="RefSeq" id="WP_277565437.1">
    <property type="nucleotide sequence ID" value="NZ_JAPDHZ010000003.1"/>
</dbReference>
<dbReference type="InterPro" id="IPR003313">
    <property type="entry name" value="AraC-bd"/>
</dbReference>
<dbReference type="EMBL" id="JAPDHZ010000003">
    <property type="protein sequence ID" value="MDG0791563.1"/>
    <property type="molecule type" value="Genomic_DNA"/>
</dbReference>
<dbReference type="SUPFAM" id="SSF46689">
    <property type="entry name" value="Homeodomain-like"/>
    <property type="match status" value="1"/>
</dbReference>
<evidence type="ECO:0000313" key="7">
    <source>
        <dbReference type="Proteomes" id="UP001153387"/>
    </source>
</evidence>
<feature type="domain" description="HTH araC/xylS-type" evidence="5">
    <location>
        <begin position="171"/>
        <end position="244"/>
    </location>
</feature>